<dbReference type="InterPro" id="IPR007060">
    <property type="entry name" value="FtsL/DivIC"/>
</dbReference>
<gene>
    <name evidence="2" type="ORF">SAMN02745138_00580</name>
</gene>
<dbReference type="Pfam" id="PF04977">
    <property type="entry name" value="DivIC"/>
    <property type="match status" value="1"/>
</dbReference>
<dbReference type="GeneID" id="78177240"/>
<dbReference type="EMBL" id="FRAH01000006">
    <property type="protein sequence ID" value="SHJ81594.1"/>
    <property type="molecule type" value="Genomic_DNA"/>
</dbReference>
<dbReference type="GO" id="GO:0051301">
    <property type="term" value="P:cell division"/>
    <property type="evidence" value="ECO:0007669"/>
    <property type="project" value="UniProtKB-KW"/>
</dbReference>
<keyword evidence="1" id="KW-0472">Membrane</keyword>
<feature type="transmembrane region" description="Helical" evidence="1">
    <location>
        <begin position="12"/>
        <end position="34"/>
    </location>
</feature>
<protein>
    <submittedName>
        <fullName evidence="2">Cell division protein FtsL</fullName>
    </submittedName>
</protein>
<keyword evidence="1" id="KW-0812">Transmembrane</keyword>
<organism evidence="2 3">
    <name type="scientific">Anaerotignum lactatifermentans DSM 14214</name>
    <dbReference type="NCBI Taxonomy" id="1121323"/>
    <lineage>
        <taxon>Bacteria</taxon>
        <taxon>Bacillati</taxon>
        <taxon>Bacillota</taxon>
        <taxon>Clostridia</taxon>
        <taxon>Lachnospirales</taxon>
        <taxon>Anaerotignaceae</taxon>
        <taxon>Anaerotignum</taxon>
    </lineage>
</organism>
<evidence type="ECO:0000313" key="2">
    <source>
        <dbReference type="EMBL" id="SHJ81594.1"/>
    </source>
</evidence>
<proteinExistence type="predicted"/>
<dbReference type="Proteomes" id="UP000183975">
    <property type="component" value="Unassembled WGS sequence"/>
</dbReference>
<sequence length="97" mass="11537">MGKRARKKKSGGLWIHLFLVAFCVFVVAGVYWQYREYRQLKVELADVQQQIADEQQKTLDFQAKKDYYNSDSYIEQIAREKLGLVKSNEILYINREQ</sequence>
<evidence type="ECO:0000256" key="1">
    <source>
        <dbReference type="SAM" id="Phobius"/>
    </source>
</evidence>
<keyword evidence="2" id="KW-0132">Cell division</keyword>
<dbReference type="AlphaFoldDB" id="A0A1M6MDQ8"/>
<dbReference type="RefSeq" id="WP_072849006.1">
    <property type="nucleotide sequence ID" value="NZ_FRAH01000006.1"/>
</dbReference>
<keyword evidence="3" id="KW-1185">Reference proteome</keyword>
<keyword evidence="2" id="KW-0131">Cell cycle</keyword>
<reference evidence="2 3" key="1">
    <citation type="submission" date="2016-11" db="EMBL/GenBank/DDBJ databases">
        <authorList>
            <person name="Jaros S."/>
            <person name="Januszkiewicz K."/>
            <person name="Wedrychowicz H."/>
        </authorList>
    </citation>
    <scope>NUCLEOTIDE SEQUENCE [LARGE SCALE GENOMIC DNA]</scope>
    <source>
        <strain evidence="2 3">DSM 14214</strain>
    </source>
</reference>
<dbReference type="OrthoDB" id="1771181at2"/>
<accession>A0A1M6MDQ8</accession>
<keyword evidence="1" id="KW-1133">Transmembrane helix</keyword>
<evidence type="ECO:0000313" key="3">
    <source>
        <dbReference type="Proteomes" id="UP000183975"/>
    </source>
</evidence>
<name>A0A1M6MDQ8_9FIRM</name>